<comment type="similarity">
    <text evidence="2">Belongs to the binding-protein-dependent transport system permease family. FecCD subfamily.</text>
</comment>
<evidence type="ECO:0000256" key="3">
    <source>
        <dbReference type="ARBA" id="ARBA00022448"/>
    </source>
</evidence>
<dbReference type="PANTHER" id="PTHR30472:SF24">
    <property type="entry name" value="FERRIC ENTEROBACTIN TRANSPORT SYSTEM PERMEASE PROTEIN FEPG"/>
    <property type="match status" value="1"/>
</dbReference>
<evidence type="ECO:0000256" key="1">
    <source>
        <dbReference type="ARBA" id="ARBA00004651"/>
    </source>
</evidence>
<dbReference type="EMBL" id="JBBIAA010000037">
    <property type="protein sequence ID" value="MEJ5946882.1"/>
    <property type="molecule type" value="Genomic_DNA"/>
</dbReference>
<feature type="transmembrane region" description="Helical" evidence="9">
    <location>
        <begin position="102"/>
        <end position="120"/>
    </location>
</feature>
<dbReference type="PANTHER" id="PTHR30472">
    <property type="entry name" value="FERRIC ENTEROBACTIN TRANSPORT SYSTEM PERMEASE PROTEIN"/>
    <property type="match status" value="1"/>
</dbReference>
<keyword evidence="4" id="KW-1003">Cell membrane</keyword>
<comment type="caution">
    <text evidence="10">The sequence shown here is derived from an EMBL/GenBank/DDBJ whole genome shotgun (WGS) entry which is preliminary data.</text>
</comment>
<evidence type="ECO:0000256" key="5">
    <source>
        <dbReference type="ARBA" id="ARBA00022692"/>
    </source>
</evidence>
<proteinExistence type="inferred from homology"/>
<reference evidence="10 11" key="1">
    <citation type="journal article" date="2017" name="Int. J. Syst. Evol. Microbiol.">
        <title>Pseudokineococcus basanitobsidens sp. nov., isolated from volcanic rock.</title>
        <authorList>
            <person name="Lee D.W."/>
            <person name="Park M.Y."/>
            <person name="Kim J.J."/>
            <person name="Kim B.S."/>
        </authorList>
    </citation>
    <scope>NUCLEOTIDE SEQUENCE [LARGE SCALE GENOMIC DNA]</scope>
    <source>
        <strain evidence="10 11">DSM 103726</strain>
    </source>
</reference>
<evidence type="ECO:0000313" key="11">
    <source>
        <dbReference type="Proteomes" id="UP001387100"/>
    </source>
</evidence>
<gene>
    <name evidence="10" type="ORF">WDZ17_16425</name>
</gene>
<dbReference type="Gene3D" id="1.10.3470.10">
    <property type="entry name" value="ABC transporter involved in vitamin B12 uptake, BtuC"/>
    <property type="match status" value="1"/>
</dbReference>
<feature type="transmembrane region" description="Helical" evidence="9">
    <location>
        <begin position="132"/>
        <end position="151"/>
    </location>
</feature>
<dbReference type="InterPro" id="IPR000522">
    <property type="entry name" value="ABC_transptr_permease_BtuC"/>
</dbReference>
<evidence type="ECO:0000256" key="2">
    <source>
        <dbReference type="ARBA" id="ARBA00007935"/>
    </source>
</evidence>
<keyword evidence="5 9" id="KW-0812">Transmembrane</keyword>
<feature type="transmembrane region" description="Helical" evidence="9">
    <location>
        <begin position="275"/>
        <end position="302"/>
    </location>
</feature>
<dbReference type="SUPFAM" id="SSF81345">
    <property type="entry name" value="ABC transporter involved in vitamin B12 uptake, BtuC"/>
    <property type="match status" value="1"/>
</dbReference>
<name>A0ABU8RP57_9ACTN</name>
<sequence>MSAVTQGVPVTRGLPPRPARPDGLAPERLAAAARAVRSSRRAAAARAGAVTSVLGALVVVVLVVALSVGDFPLTPGEVVGALLGRGDGGAELVVLQLRLPRALAGVVAGACFGLSGALLQSLLRNPLASPDIIGISAGASAAAVVALLGLGLQGLSVSAAAGLGALATALAIAALSHRGTLSGYRFVLVGIGAAAVLNAVVSFVLTRTDSTEASLALVWLTGSLNGTSWDGVTPLLLSAAVLVPLALLAGRALGGLGVGDDAAAGLGLRVGRSRLVLLVLAVALAAAATAAAGPVAFVALVAAPVARRLLPGRAALPAAALVGALVLSLSDLVAQHAPLLPQLPVGVVTGVVGAPYLLWLLVRAGRTGTAG</sequence>
<feature type="transmembrane region" description="Helical" evidence="9">
    <location>
        <begin position="187"/>
        <end position="205"/>
    </location>
</feature>
<keyword evidence="7 9" id="KW-0472">Membrane</keyword>
<evidence type="ECO:0000256" key="6">
    <source>
        <dbReference type="ARBA" id="ARBA00022989"/>
    </source>
</evidence>
<keyword evidence="6 9" id="KW-1133">Transmembrane helix</keyword>
<evidence type="ECO:0000256" key="9">
    <source>
        <dbReference type="SAM" id="Phobius"/>
    </source>
</evidence>
<evidence type="ECO:0000256" key="4">
    <source>
        <dbReference type="ARBA" id="ARBA00022475"/>
    </source>
</evidence>
<protein>
    <submittedName>
        <fullName evidence="10">Iron chelate uptake ABC transporter family permease subunit</fullName>
    </submittedName>
</protein>
<comment type="subcellular location">
    <subcellularLocation>
        <location evidence="1">Cell membrane</location>
        <topology evidence="1">Multi-pass membrane protein</topology>
    </subcellularLocation>
</comment>
<dbReference type="Proteomes" id="UP001387100">
    <property type="component" value="Unassembled WGS sequence"/>
</dbReference>
<organism evidence="10 11">
    <name type="scientific">Pseudokineococcus basanitobsidens</name>
    <dbReference type="NCBI Taxonomy" id="1926649"/>
    <lineage>
        <taxon>Bacteria</taxon>
        <taxon>Bacillati</taxon>
        <taxon>Actinomycetota</taxon>
        <taxon>Actinomycetes</taxon>
        <taxon>Kineosporiales</taxon>
        <taxon>Kineosporiaceae</taxon>
        <taxon>Pseudokineococcus</taxon>
    </lineage>
</organism>
<dbReference type="InterPro" id="IPR037294">
    <property type="entry name" value="ABC_BtuC-like"/>
</dbReference>
<evidence type="ECO:0000256" key="8">
    <source>
        <dbReference type="SAM" id="MobiDB-lite"/>
    </source>
</evidence>
<keyword evidence="3" id="KW-0813">Transport</keyword>
<feature type="transmembrane region" description="Helical" evidence="9">
    <location>
        <begin position="343"/>
        <end position="362"/>
    </location>
</feature>
<dbReference type="Pfam" id="PF01032">
    <property type="entry name" value="FecCD"/>
    <property type="match status" value="1"/>
</dbReference>
<accession>A0ABU8RP57</accession>
<feature type="transmembrane region" description="Helical" evidence="9">
    <location>
        <begin position="235"/>
        <end position="254"/>
    </location>
</feature>
<feature type="transmembrane region" description="Helical" evidence="9">
    <location>
        <begin position="157"/>
        <end position="175"/>
    </location>
</feature>
<evidence type="ECO:0000313" key="10">
    <source>
        <dbReference type="EMBL" id="MEJ5946882.1"/>
    </source>
</evidence>
<dbReference type="RefSeq" id="WP_339576260.1">
    <property type="nucleotide sequence ID" value="NZ_JBBIAA010000037.1"/>
</dbReference>
<feature type="transmembrane region" description="Helical" evidence="9">
    <location>
        <begin position="47"/>
        <end position="68"/>
    </location>
</feature>
<feature type="region of interest" description="Disordered" evidence="8">
    <location>
        <begin position="1"/>
        <end position="23"/>
    </location>
</feature>
<evidence type="ECO:0000256" key="7">
    <source>
        <dbReference type="ARBA" id="ARBA00023136"/>
    </source>
</evidence>
<keyword evidence="11" id="KW-1185">Reference proteome</keyword>